<dbReference type="SUPFAM" id="SSF51215">
    <property type="entry name" value="Regulatory protein AraC"/>
    <property type="match status" value="1"/>
</dbReference>
<dbReference type="AlphaFoldDB" id="A0A6I3LQG9"/>
<gene>
    <name evidence="5" type="ORF">GJV76_12350</name>
</gene>
<dbReference type="Pfam" id="PF12833">
    <property type="entry name" value="HTH_18"/>
    <property type="match status" value="1"/>
</dbReference>
<keyword evidence="2" id="KW-0238">DNA-binding</keyword>
<dbReference type="InterPro" id="IPR013096">
    <property type="entry name" value="Cupin_2"/>
</dbReference>
<dbReference type="Proteomes" id="UP000438760">
    <property type="component" value="Unassembled WGS sequence"/>
</dbReference>
<dbReference type="GO" id="GO:0003700">
    <property type="term" value="F:DNA-binding transcription factor activity"/>
    <property type="evidence" value="ECO:0007669"/>
    <property type="project" value="InterPro"/>
</dbReference>
<evidence type="ECO:0000256" key="3">
    <source>
        <dbReference type="ARBA" id="ARBA00023163"/>
    </source>
</evidence>
<dbReference type="SUPFAM" id="SSF46689">
    <property type="entry name" value="Homeodomain-like"/>
    <property type="match status" value="1"/>
</dbReference>
<reference evidence="5 6" key="1">
    <citation type="submission" date="2019-11" db="EMBL/GenBank/DDBJ databases">
        <title>Genome of Strain BIT-d1.</title>
        <authorList>
            <person name="Yang Y."/>
        </authorList>
    </citation>
    <scope>NUCLEOTIDE SEQUENCE [LARGE SCALE GENOMIC DNA]</scope>
    <source>
        <strain evidence="5 6">BIT-d1</strain>
    </source>
</reference>
<comment type="caution">
    <text evidence="5">The sequence shown here is derived from an EMBL/GenBank/DDBJ whole genome shotgun (WGS) entry which is preliminary data.</text>
</comment>
<accession>A0A6I3LQG9</accession>
<evidence type="ECO:0000313" key="6">
    <source>
        <dbReference type="Proteomes" id="UP000438760"/>
    </source>
</evidence>
<dbReference type="Gene3D" id="1.10.10.60">
    <property type="entry name" value="Homeodomain-like"/>
    <property type="match status" value="2"/>
</dbReference>
<organism evidence="5 6">
    <name type="scientific">Myroides albus</name>
    <dbReference type="NCBI Taxonomy" id="2562892"/>
    <lineage>
        <taxon>Bacteria</taxon>
        <taxon>Pseudomonadati</taxon>
        <taxon>Bacteroidota</taxon>
        <taxon>Flavobacteriia</taxon>
        <taxon>Flavobacteriales</taxon>
        <taxon>Flavobacteriaceae</taxon>
        <taxon>Myroides</taxon>
    </lineage>
</organism>
<dbReference type="SMART" id="SM00342">
    <property type="entry name" value="HTH_ARAC"/>
    <property type="match status" value="1"/>
</dbReference>
<evidence type="ECO:0000259" key="4">
    <source>
        <dbReference type="PROSITE" id="PS01124"/>
    </source>
</evidence>
<evidence type="ECO:0000313" key="5">
    <source>
        <dbReference type="EMBL" id="MTG98911.1"/>
    </source>
</evidence>
<keyword evidence="3" id="KW-0804">Transcription</keyword>
<feature type="domain" description="HTH araC/xylS-type" evidence="4">
    <location>
        <begin position="169"/>
        <end position="269"/>
    </location>
</feature>
<dbReference type="Gene3D" id="2.60.120.10">
    <property type="entry name" value="Jelly Rolls"/>
    <property type="match status" value="1"/>
</dbReference>
<keyword evidence="6" id="KW-1185">Reference proteome</keyword>
<dbReference type="InterPro" id="IPR018060">
    <property type="entry name" value="HTH_AraC"/>
</dbReference>
<dbReference type="Pfam" id="PF07883">
    <property type="entry name" value="Cupin_2"/>
    <property type="match status" value="1"/>
</dbReference>
<dbReference type="InterPro" id="IPR014710">
    <property type="entry name" value="RmlC-like_jellyroll"/>
</dbReference>
<dbReference type="InterPro" id="IPR037923">
    <property type="entry name" value="HTH-like"/>
</dbReference>
<evidence type="ECO:0000256" key="2">
    <source>
        <dbReference type="ARBA" id="ARBA00023125"/>
    </source>
</evidence>
<dbReference type="EMBL" id="WMJX01000034">
    <property type="protein sequence ID" value="MTG98911.1"/>
    <property type="molecule type" value="Genomic_DNA"/>
</dbReference>
<dbReference type="InterPro" id="IPR009057">
    <property type="entry name" value="Homeodomain-like_sf"/>
</dbReference>
<proteinExistence type="predicted"/>
<dbReference type="PROSITE" id="PS01124">
    <property type="entry name" value="HTH_ARAC_FAMILY_2"/>
    <property type="match status" value="1"/>
</dbReference>
<dbReference type="GO" id="GO:0043565">
    <property type="term" value="F:sequence-specific DNA binding"/>
    <property type="evidence" value="ECO:0007669"/>
    <property type="project" value="InterPro"/>
</dbReference>
<dbReference type="PANTHER" id="PTHR43280">
    <property type="entry name" value="ARAC-FAMILY TRANSCRIPTIONAL REGULATOR"/>
    <property type="match status" value="1"/>
</dbReference>
<dbReference type="PANTHER" id="PTHR43280:SF28">
    <property type="entry name" value="HTH-TYPE TRANSCRIPTIONAL ACTIVATOR RHAS"/>
    <property type="match status" value="1"/>
</dbReference>
<keyword evidence="1" id="KW-0805">Transcription regulation</keyword>
<evidence type="ECO:0000256" key="1">
    <source>
        <dbReference type="ARBA" id="ARBA00023015"/>
    </source>
</evidence>
<sequence length="269" mass="31287">MYRDLEVFYEQIGACSSRNRTFNFFELVYVISGKGVYVVNENKIAFKSGDLFITSPKDTHEFDLEGICEFIVVQFTRTFICDYESKSINHLECLLYHASHLSGTLIQNKSDQGILERLMTIIQECINEDKVYQSDLLRQLINSVIVLAARNIAFNRPLNEQMSKEDRILNIISYIQEHIQYPGLLKIAVIANKFGISSTYLGAYFKKQCGESIQDFISKYRLRLIEHRLLFSAKRVSEIADEFGFIDESHINKFFKRHKGVTLSEFRKK</sequence>
<protein>
    <submittedName>
        <fullName evidence="5">Helix-turn-helix domain-containing protein</fullName>
    </submittedName>
</protein>
<name>A0A6I3LQG9_9FLAO</name>